<organism evidence="2">
    <name type="scientific">viral metagenome</name>
    <dbReference type="NCBI Taxonomy" id="1070528"/>
    <lineage>
        <taxon>unclassified sequences</taxon>
        <taxon>metagenomes</taxon>
        <taxon>organismal metagenomes</taxon>
    </lineage>
</organism>
<keyword evidence="1" id="KW-1133">Transmembrane helix</keyword>
<evidence type="ECO:0000313" key="2">
    <source>
        <dbReference type="EMBL" id="QHS77358.1"/>
    </source>
</evidence>
<name>A0A6C0ACC2_9ZZZZ</name>
<protein>
    <submittedName>
        <fullName evidence="2">Uncharacterized protein</fullName>
    </submittedName>
</protein>
<feature type="transmembrane region" description="Helical" evidence="1">
    <location>
        <begin position="6"/>
        <end position="26"/>
    </location>
</feature>
<reference evidence="2" key="1">
    <citation type="journal article" date="2020" name="Nature">
        <title>Giant virus diversity and host interactions through global metagenomics.</title>
        <authorList>
            <person name="Schulz F."/>
            <person name="Roux S."/>
            <person name="Paez-Espino D."/>
            <person name="Jungbluth S."/>
            <person name="Walsh D.A."/>
            <person name="Denef V.J."/>
            <person name="McMahon K.D."/>
            <person name="Konstantinidis K.T."/>
            <person name="Eloe-Fadrosh E.A."/>
            <person name="Kyrpides N.C."/>
            <person name="Woyke T."/>
        </authorList>
    </citation>
    <scope>NUCLEOTIDE SEQUENCE</scope>
    <source>
        <strain evidence="2">GVMAG-S-1004661-13</strain>
    </source>
</reference>
<evidence type="ECO:0000256" key="1">
    <source>
        <dbReference type="SAM" id="Phobius"/>
    </source>
</evidence>
<proteinExistence type="predicted"/>
<sequence>MTQLSLDNITIIIIVLISLLIGLWSWKLLFSFQFEHMVDSAKIENNNIIGLTDKYTNNDPNVPDRCKTCTNIKDSHECFNCPNCAWDHDKGICYNCDKNCDCEKLSPRSCLKAYHCYKDKNNKCKKCNCSDPNTPCIGKSCAIDKNINKPIECGYCRNFNTIYPIDPLASEEEQNAQKEILKEACNNCSSCHYSDLGGCVLVNLPSANKENKKKCHIGKCKTLSRGDCEACPHCNFDIENKVCYNPFYKENYDKSIKNLNAQLNQCKKNLNSKSN</sequence>
<keyword evidence="1" id="KW-0472">Membrane</keyword>
<accession>A0A6C0ACC2</accession>
<keyword evidence="1" id="KW-0812">Transmembrane</keyword>
<dbReference type="EMBL" id="MN740545">
    <property type="protein sequence ID" value="QHS77358.1"/>
    <property type="molecule type" value="Genomic_DNA"/>
</dbReference>
<dbReference type="AlphaFoldDB" id="A0A6C0ACC2"/>